<evidence type="ECO:0000256" key="1">
    <source>
        <dbReference type="SAM" id="MobiDB-lite"/>
    </source>
</evidence>
<gene>
    <name evidence="3" type="ORF">BDK51DRAFT_37287</name>
</gene>
<accession>A0A4P9WMK0</accession>
<feature type="domain" description="DUF6818" evidence="2">
    <location>
        <begin position="79"/>
        <end position="131"/>
    </location>
</feature>
<dbReference type="Pfam" id="PF20681">
    <property type="entry name" value="DUF6818"/>
    <property type="match status" value="1"/>
</dbReference>
<dbReference type="Proteomes" id="UP000269721">
    <property type="component" value="Unassembled WGS sequence"/>
</dbReference>
<feature type="region of interest" description="Disordered" evidence="1">
    <location>
        <begin position="1"/>
        <end position="64"/>
    </location>
</feature>
<organism evidence="3 4">
    <name type="scientific">Blyttiomyces helicus</name>
    <dbReference type="NCBI Taxonomy" id="388810"/>
    <lineage>
        <taxon>Eukaryota</taxon>
        <taxon>Fungi</taxon>
        <taxon>Fungi incertae sedis</taxon>
        <taxon>Chytridiomycota</taxon>
        <taxon>Chytridiomycota incertae sedis</taxon>
        <taxon>Chytridiomycetes</taxon>
        <taxon>Chytridiomycetes incertae sedis</taxon>
        <taxon>Blyttiomyces</taxon>
    </lineage>
</organism>
<protein>
    <recommendedName>
        <fullName evidence="2">DUF6818 domain-containing protein</fullName>
    </recommendedName>
</protein>
<feature type="region of interest" description="Disordered" evidence="1">
    <location>
        <begin position="325"/>
        <end position="347"/>
    </location>
</feature>
<feature type="compositionally biased region" description="Acidic residues" evidence="1">
    <location>
        <begin position="130"/>
        <end position="143"/>
    </location>
</feature>
<proteinExistence type="predicted"/>
<dbReference type="OrthoDB" id="99432at2759"/>
<keyword evidence="4" id="KW-1185">Reference proteome</keyword>
<evidence type="ECO:0000313" key="4">
    <source>
        <dbReference type="Proteomes" id="UP000269721"/>
    </source>
</evidence>
<feature type="compositionally biased region" description="Basic residues" evidence="1">
    <location>
        <begin position="31"/>
        <end position="43"/>
    </location>
</feature>
<reference evidence="4" key="1">
    <citation type="journal article" date="2018" name="Nat. Microbiol.">
        <title>Leveraging single-cell genomics to expand the fungal tree of life.</title>
        <authorList>
            <person name="Ahrendt S.R."/>
            <person name="Quandt C.A."/>
            <person name="Ciobanu D."/>
            <person name="Clum A."/>
            <person name="Salamov A."/>
            <person name="Andreopoulos B."/>
            <person name="Cheng J.F."/>
            <person name="Woyke T."/>
            <person name="Pelin A."/>
            <person name="Henrissat B."/>
            <person name="Reynolds N.K."/>
            <person name="Benny G.L."/>
            <person name="Smith M.E."/>
            <person name="James T.Y."/>
            <person name="Grigoriev I.V."/>
        </authorList>
    </citation>
    <scope>NUCLEOTIDE SEQUENCE [LARGE SCALE GENOMIC DNA]</scope>
</reference>
<feature type="compositionally biased region" description="Polar residues" evidence="1">
    <location>
        <begin position="52"/>
        <end position="64"/>
    </location>
</feature>
<dbReference type="InterPro" id="IPR049203">
    <property type="entry name" value="DUF6818"/>
</dbReference>
<feature type="region of interest" description="Disordered" evidence="1">
    <location>
        <begin position="114"/>
        <end position="169"/>
    </location>
</feature>
<dbReference type="EMBL" id="KZ994235">
    <property type="protein sequence ID" value="RKO93455.1"/>
    <property type="molecule type" value="Genomic_DNA"/>
</dbReference>
<dbReference type="AlphaFoldDB" id="A0A4P9WMK0"/>
<sequence>MTPSGNKSDKSHKGSGKKKPAPLPKDEKTKEKKPKSSHKRGKGFRNEEKNCLESQQVSMPSAVSSTAGLLDVVNTHLSLGAVGWEATADEYNKTLLRPYNEQSAEALKSKFGALKNTLKPTGDDTTHENQDEEHDEEDSDDHIEEGSLHPKQGKNGKSGDELNEAVTDGRQSARVSKVLLLLQVLGFKQPILLNYLHLGARLPSEELAQTSKDLWRSSSIDLSSETAKSLRISQAVVTQTQDTLNDLPNGLQTASRQSAQLEREDMAAEERPYLRYDALGLLKAKSDTRSIHVERYHSGPEKMHFAKTRSKRCGDYKEQYLKKAPMPKRELKKFQKQHPPDPSEHVPELQTVTTTRKVRLGPELIGKVKR</sequence>
<evidence type="ECO:0000259" key="2">
    <source>
        <dbReference type="Pfam" id="PF20681"/>
    </source>
</evidence>
<evidence type="ECO:0000313" key="3">
    <source>
        <dbReference type="EMBL" id="RKO93455.1"/>
    </source>
</evidence>
<name>A0A4P9WMK0_9FUNG</name>